<dbReference type="RefSeq" id="WP_000877633.1">
    <property type="nucleotide sequence ID" value="NZ_JEXD01000006.1"/>
</dbReference>
<dbReference type="AlphaFoldDB" id="A0A009QE03"/>
<name>A0A009QE03_ACIBA</name>
<evidence type="ECO:0000256" key="1">
    <source>
        <dbReference type="SAM" id="SignalP"/>
    </source>
</evidence>
<protein>
    <submittedName>
        <fullName evidence="2">Uncharacterized protein</fullName>
    </submittedName>
</protein>
<proteinExistence type="predicted"/>
<keyword evidence="1" id="KW-0732">Signal</keyword>
<organism evidence="2 3">
    <name type="scientific">Acinetobacter baumannii 625974</name>
    <dbReference type="NCBI Taxonomy" id="1310607"/>
    <lineage>
        <taxon>Bacteria</taxon>
        <taxon>Pseudomonadati</taxon>
        <taxon>Pseudomonadota</taxon>
        <taxon>Gammaproteobacteria</taxon>
        <taxon>Moraxellales</taxon>
        <taxon>Moraxellaceae</taxon>
        <taxon>Acinetobacter</taxon>
        <taxon>Acinetobacter calcoaceticus/baumannii complex</taxon>
    </lineage>
</organism>
<dbReference type="PATRIC" id="fig|1310607.3.peg.1086"/>
<feature type="signal peptide" evidence="1">
    <location>
        <begin position="1"/>
        <end position="18"/>
    </location>
</feature>
<dbReference type="EMBL" id="JEXD01000006">
    <property type="protein sequence ID" value="EXC08529.1"/>
    <property type="molecule type" value="Genomic_DNA"/>
</dbReference>
<dbReference type="InterPro" id="IPR046033">
    <property type="entry name" value="DUF5991"/>
</dbReference>
<evidence type="ECO:0000313" key="2">
    <source>
        <dbReference type="EMBL" id="EXC08529.1"/>
    </source>
</evidence>
<dbReference type="Pfam" id="PF19453">
    <property type="entry name" value="DUF5991"/>
    <property type="match status" value="1"/>
</dbReference>
<dbReference type="Proteomes" id="UP000021108">
    <property type="component" value="Unassembled WGS sequence"/>
</dbReference>
<accession>A0A009QE03</accession>
<sequence length="118" mass="13737">MKYSILFLILLFANYTFANTEIWNGTYHYYSSEELPDGNVATIESTLTVAPKKCVYSIVGFQVDKSYVCKVKKKNNELYFFDNKSGNRFGKVVFKKGKYYLYSPEVLDSKDNLFIKDE</sequence>
<evidence type="ECO:0000313" key="3">
    <source>
        <dbReference type="Proteomes" id="UP000021108"/>
    </source>
</evidence>
<feature type="chain" id="PRO_5001449716" evidence="1">
    <location>
        <begin position="19"/>
        <end position="118"/>
    </location>
</feature>
<reference evidence="2 3" key="1">
    <citation type="submission" date="2014-02" db="EMBL/GenBank/DDBJ databases">
        <title>Comparative genomics and transcriptomics to identify genetic mechanisms underlying the emergence of carbapenem resistant Acinetobacter baumannii (CRAb).</title>
        <authorList>
            <person name="Harris A.D."/>
            <person name="Johnson K.J."/>
            <person name="George J."/>
            <person name="Shefchek K."/>
            <person name="Daugherty S.C."/>
            <person name="Parankush S."/>
            <person name="Sadzewicz L."/>
            <person name="Tallon L."/>
            <person name="Sengamalay N."/>
            <person name="Hazen T.H."/>
            <person name="Rasko D.A."/>
        </authorList>
    </citation>
    <scope>NUCLEOTIDE SEQUENCE [LARGE SCALE GENOMIC DNA]</scope>
    <source>
        <strain evidence="2 3">625974</strain>
    </source>
</reference>
<gene>
    <name evidence="2" type="ORF">J506_1120</name>
</gene>
<comment type="caution">
    <text evidence="2">The sequence shown here is derived from an EMBL/GenBank/DDBJ whole genome shotgun (WGS) entry which is preliminary data.</text>
</comment>